<evidence type="ECO:0000256" key="1">
    <source>
        <dbReference type="ARBA" id="ARBA00008838"/>
    </source>
</evidence>
<keyword evidence="4 5" id="KW-0539">Nucleus</keyword>
<comment type="subcellular location">
    <subcellularLocation>
        <location evidence="5">Nucleus</location>
        <location evidence="5">Nucleolus</location>
    </subcellularLocation>
    <subcellularLocation>
        <location evidence="5">Nucleus</location>
        <location evidence="5">Nucleoplasm</location>
    </subcellularLocation>
</comment>
<dbReference type="EMBL" id="AK417313">
    <property type="protein sequence ID" value="BAN20528.1"/>
    <property type="molecule type" value="mRNA"/>
</dbReference>
<reference evidence="8" key="1">
    <citation type="journal article" date="2013" name="PLoS ONE">
        <title>Gene expression in gut symbiotic organ of stinkbug affected by extracellular bacterial symbiont.</title>
        <authorList>
            <person name="Futahashi R."/>
            <person name="Tanaka K."/>
            <person name="Tanahashi M."/>
            <person name="Nikoh N."/>
            <person name="Kikuchi Y."/>
            <person name="Lee B.L."/>
            <person name="Fukatsu T."/>
        </authorList>
    </citation>
    <scope>NUCLEOTIDE SEQUENCE</scope>
    <source>
        <tissue evidence="8">Midgut</tissue>
    </source>
</reference>
<keyword evidence="3 5" id="KW-0690">Ribosome biogenesis</keyword>
<evidence type="ECO:0000256" key="5">
    <source>
        <dbReference type="PIRNR" id="PIRNR017302"/>
    </source>
</evidence>
<feature type="compositionally biased region" description="Basic residues" evidence="7">
    <location>
        <begin position="8"/>
        <end position="23"/>
    </location>
</feature>
<dbReference type="Pfam" id="PF07767">
    <property type="entry name" value="Nop53"/>
    <property type="match status" value="1"/>
</dbReference>
<dbReference type="InterPro" id="IPR011687">
    <property type="entry name" value="Nop53/GLTSCR2"/>
</dbReference>
<comment type="similarity">
    <text evidence="1 5">Belongs to the NOP53 family.</text>
</comment>
<feature type="region of interest" description="Disordered" evidence="7">
    <location>
        <begin position="1"/>
        <end position="23"/>
    </location>
</feature>
<evidence type="ECO:0000313" key="8">
    <source>
        <dbReference type="EMBL" id="BAN20528.1"/>
    </source>
</evidence>
<sequence length="448" mass="52237">MELVEKSTKKKKKISKKNKKSWAKHIDNKDVEEFLDQQRLQERLGGPFSEKKDTELFVIDDVGSEKKSQKKLSKKERARLPLKCYGNLVNNCKIPDPVGRRTRVKTKEERKCRIRKSIEEAQRKNGIIPHKVLQSYQDRIFTLRKKKSEPKELIFEKDVWEEDKGVFGDADTAWLKTETIRHHAGTLKVSVPKDITKKKSVLPAVEPPHPGMSYNPTLKAHQDLLNIVAEKELEKVKEEAHIDRVTTQMFKKVTRQQKEAEWIEEMSQGLETVKDENEEPATGPLSYNPPTSFLNKKTLKQRRKQKEQKEAALARKYAKMEKKKKADISKMRFILKDIDDKEKKEELAAQIRKKKEELKVFQTKRLAAKKFVEADLEFNRKSELKGNLRSIKTGGNLLADRFYSLQKRNILAPSSKVTKFKKTKVKRFTKPSHKMEAPPTISRKKKKK</sequence>
<feature type="region of interest" description="Disordered" evidence="7">
    <location>
        <begin position="424"/>
        <end position="448"/>
    </location>
</feature>
<evidence type="ECO:0000256" key="6">
    <source>
        <dbReference type="SAM" id="Coils"/>
    </source>
</evidence>
<dbReference type="PIRSF" id="PIRSF017302">
    <property type="entry name" value="Gltscr2"/>
    <property type="match status" value="1"/>
</dbReference>
<dbReference type="PANTHER" id="PTHR14211">
    <property type="entry name" value="GLIOMA SUPPRESSOR CANDIDATE REGION GENE 2"/>
    <property type="match status" value="1"/>
</dbReference>
<organism evidence="8">
    <name type="scientific">Riptortus pedestris</name>
    <name type="common">Bean bug</name>
    <dbReference type="NCBI Taxonomy" id="329032"/>
    <lineage>
        <taxon>Eukaryota</taxon>
        <taxon>Metazoa</taxon>
        <taxon>Ecdysozoa</taxon>
        <taxon>Arthropoda</taxon>
        <taxon>Hexapoda</taxon>
        <taxon>Insecta</taxon>
        <taxon>Pterygota</taxon>
        <taxon>Neoptera</taxon>
        <taxon>Paraneoptera</taxon>
        <taxon>Hemiptera</taxon>
        <taxon>Heteroptera</taxon>
        <taxon>Panheteroptera</taxon>
        <taxon>Pentatomomorpha</taxon>
        <taxon>Coreoidea</taxon>
        <taxon>Alydidae</taxon>
        <taxon>Riptortus</taxon>
    </lineage>
</organism>
<comment type="function">
    <text evidence="5">May play a role in ribosome biogenesis.</text>
</comment>
<dbReference type="GO" id="GO:0005730">
    <property type="term" value="C:nucleolus"/>
    <property type="evidence" value="ECO:0007669"/>
    <property type="project" value="UniProtKB-SubCell"/>
</dbReference>
<protein>
    <recommendedName>
        <fullName evidence="2 5">Ribosome biogenesis protein NOP53</fullName>
    </recommendedName>
</protein>
<evidence type="ECO:0000256" key="4">
    <source>
        <dbReference type="ARBA" id="ARBA00023242"/>
    </source>
</evidence>
<feature type="coiled-coil region" evidence="6">
    <location>
        <begin position="295"/>
        <end position="364"/>
    </location>
</feature>
<keyword evidence="6" id="KW-0175">Coiled coil</keyword>
<accession>R4WD13</accession>
<dbReference type="GO" id="GO:0005654">
    <property type="term" value="C:nucleoplasm"/>
    <property type="evidence" value="ECO:0007669"/>
    <property type="project" value="UniProtKB-SubCell"/>
</dbReference>
<dbReference type="GO" id="GO:0000027">
    <property type="term" value="P:ribosomal large subunit assembly"/>
    <property type="evidence" value="ECO:0007669"/>
    <property type="project" value="UniProtKB-UniRule"/>
</dbReference>
<dbReference type="PANTHER" id="PTHR14211:SF7">
    <property type="entry name" value="RIBOSOME BIOGENESIS PROTEIN NOP53"/>
    <property type="match status" value="1"/>
</dbReference>
<dbReference type="GO" id="GO:0008097">
    <property type="term" value="F:5S rRNA binding"/>
    <property type="evidence" value="ECO:0007669"/>
    <property type="project" value="TreeGrafter"/>
</dbReference>
<evidence type="ECO:0000256" key="2">
    <source>
        <dbReference type="ARBA" id="ARBA00018339"/>
    </source>
</evidence>
<evidence type="ECO:0000256" key="3">
    <source>
        <dbReference type="ARBA" id="ARBA00022517"/>
    </source>
</evidence>
<dbReference type="GO" id="GO:0006364">
    <property type="term" value="P:rRNA processing"/>
    <property type="evidence" value="ECO:0007669"/>
    <property type="project" value="TreeGrafter"/>
</dbReference>
<evidence type="ECO:0000256" key="7">
    <source>
        <dbReference type="SAM" id="MobiDB-lite"/>
    </source>
</evidence>
<proteinExistence type="evidence at transcript level"/>
<name>R4WD13_RIPPE</name>
<dbReference type="AlphaFoldDB" id="R4WD13"/>